<dbReference type="PANTHER" id="PTHR22946">
    <property type="entry name" value="DIENELACTONE HYDROLASE DOMAIN-CONTAINING PROTEIN-RELATED"/>
    <property type="match status" value="1"/>
</dbReference>
<dbReference type="GO" id="GO:0016787">
    <property type="term" value="F:hydrolase activity"/>
    <property type="evidence" value="ECO:0007669"/>
    <property type="project" value="UniProtKB-KW"/>
</dbReference>
<dbReference type="InterPro" id="IPR050261">
    <property type="entry name" value="FrsA_esterase"/>
</dbReference>
<evidence type="ECO:0000256" key="1">
    <source>
        <dbReference type="ARBA" id="ARBA00022801"/>
    </source>
</evidence>
<dbReference type="InterPro" id="IPR029058">
    <property type="entry name" value="AB_hydrolase_fold"/>
</dbReference>
<accession>A0ABW9ED71</accession>
<keyword evidence="1 4" id="KW-0378">Hydrolase</keyword>
<evidence type="ECO:0000256" key="2">
    <source>
        <dbReference type="SAM" id="SignalP"/>
    </source>
</evidence>
<dbReference type="PIRSF" id="PIRSF031982">
    <property type="entry name" value="UCP031982_abhydr"/>
    <property type="match status" value="1"/>
</dbReference>
<feature type="chain" id="PRO_5046010100" evidence="2">
    <location>
        <begin position="20"/>
        <end position="318"/>
    </location>
</feature>
<dbReference type="RefSeq" id="WP_408153376.1">
    <property type="nucleotide sequence ID" value="NZ_JAQQCL010000009.1"/>
</dbReference>
<dbReference type="InterPro" id="IPR022742">
    <property type="entry name" value="Hydrolase_4"/>
</dbReference>
<reference evidence="4 5" key="1">
    <citation type="journal article" date="2024" name="Chem. Sci.">
        <title>Discovery of megapolipeptins by genome mining of a Burkholderiales bacteria collection.</title>
        <authorList>
            <person name="Paulo B.S."/>
            <person name="Recchia M.J.J."/>
            <person name="Lee S."/>
            <person name="Fergusson C.H."/>
            <person name="Romanowski S.B."/>
            <person name="Hernandez A."/>
            <person name="Krull N."/>
            <person name="Liu D.Y."/>
            <person name="Cavanagh H."/>
            <person name="Bos A."/>
            <person name="Gray C.A."/>
            <person name="Murphy B.T."/>
            <person name="Linington R.G."/>
            <person name="Eustaquio A.S."/>
        </authorList>
    </citation>
    <scope>NUCLEOTIDE SEQUENCE [LARGE SCALE GENOMIC DNA]</scope>
    <source>
        <strain evidence="4 5">RL17-350-BIC-E</strain>
    </source>
</reference>
<evidence type="ECO:0000313" key="4">
    <source>
        <dbReference type="EMBL" id="MFM0717514.1"/>
    </source>
</evidence>
<evidence type="ECO:0000259" key="3">
    <source>
        <dbReference type="Pfam" id="PF12146"/>
    </source>
</evidence>
<proteinExistence type="predicted"/>
<name>A0ABW9ED71_9BURK</name>
<dbReference type="Pfam" id="PF12146">
    <property type="entry name" value="Hydrolase_4"/>
    <property type="match status" value="1"/>
</dbReference>
<dbReference type="EMBL" id="JAQQCL010000009">
    <property type="protein sequence ID" value="MFM0717514.1"/>
    <property type="molecule type" value="Genomic_DNA"/>
</dbReference>
<dbReference type="Gene3D" id="3.40.50.1820">
    <property type="entry name" value="alpha/beta hydrolase"/>
    <property type="match status" value="1"/>
</dbReference>
<evidence type="ECO:0000313" key="5">
    <source>
        <dbReference type="Proteomes" id="UP001629392"/>
    </source>
</evidence>
<feature type="domain" description="Serine aminopeptidase S33" evidence="3">
    <location>
        <begin position="73"/>
        <end position="175"/>
    </location>
</feature>
<sequence length="318" mass="34546">MRAMILAVLFCVSAALSHAAGIRFVQVPADANGPALKAIVWTPCAAPAQDIPIGPYMLKGRRDCPATVETLPLIVISHGHGGAFLGHHDLAEVLADSGYVVAAINHPGDTFSDMSRAADISEFVERPTDIKRLIDFMLSEAPEMPRINPELIGFFGFSRGGYTGLVLAGANPDFLHADIPCPDLNLPICKQLQRKEIPNQPLTHDPRIKAYVLADPLNEFPSSHDLNDVKAPIQLWASQYGGDGVLPETISSLANMLPKRPEYHLVPGAAHFAFLAPCSATLRKNAPELCTDENGFDRVAFHQAFDDNALQFFRSNLH</sequence>
<dbReference type="PANTHER" id="PTHR22946:SF9">
    <property type="entry name" value="POLYKETIDE TRANSFERASE AF380"/>
    <property type="match status" value="1"/>
</dbReference>
<feature type="signal peptide" evidence="2">
    <location>
        <begin position="1"/>
        <end position="19"/>
    </location>
</feature>
<dbReference type="SUPFAM" id="SSF53474">
    <property type="entry name" value="alpha/beta-Hydrolases"/>
    <property type="match status" value="1"/>
</dbReference>
<keyword evidence="5" id="KW-1185">Reference proteome</keyword>
<keyword evidence="2" id="KW-0732">Signal</keyword>
<comment type="caution">
    <text evidence="4">The sequence shown here is derived from an EMBL/GenBank/DDBJ whole genome shotgun (WGS) entry which is preliminary data.</text>
</comment>
<dbReference type="InterPro" id="IPR016986">
    <property type="entry name" value="UCP031982_abhydr"/>
</dbReference>
<protein>
    <submittedName>
        <fullName evidence="4">Alpha/beta hydrolase</fullName>
    </submittedName>
</protein>
<gene>
    <name evidence="4" type="ORF">PQQ73_14350</name>
</gene>
<organism evidence="4 5">
    <name type="scientific">Paraburkholderia strydomiana</name>
    <dbReference type="NCBI Taxonomy" id="1245417"/>
    <lineage>
        <taxon>Bacteria</taxon>
        <taxon>Pseudomonadati</taxon>
        <taxon>Pseudomonadota</taxon>
        <taxon>Betaproteobacteria</taxon>
        <taxon>Burkholderiales</taxon>
        <taxon>Burkholderiaceae</taxon>
        <taxon>Paraburkholderia</taxon>
    </lineage>
</organism>
<dbReference type="Proteomes" id="UP001629392">
    <property type="component" value="Unassembled WGS sequence"/>
</dbReference>